<evidence type="ECO:0000256" key="1">
    <source>
        <dbReference type="SAM" id="Phobius"/>
    </source>
</evidence>
<sequence length="213" mass="24820">MNNLLLIKRNATLFFHDIRWRFGIIYLSMLMLILLRKWQQLSVINMLNGVVQIPGNFQFPLEWFFLVISSFLIIGGAPRRLFLKEYPMVHEVSLKLYISSIMLLAVIVDTVIVITWYLISENRDSLFFITVWLVLGTLTTLFINIQFFINPLFDLLFVIVLCILTISINSFPFISLLMYSRWHSNISWPLGLIVIVVVDVVLSICIKKIDFVA</sequence>
<accession>A0A437SXD5</accession>
<organism evidence="2 3">
    <name type="scientific">Lactobacillus xujianguonis</name>
    <dbReference type="NCBI Taxonomy" id="2495899"/>
    <lineage>
        <taxon>Bacteria</taxon>
        <taxon>Bacillati</taxon>
        <taxon>Bacillota</taxon>
        <taxon>Bacilli</taxon>
        <taxon>Lactobacillales</taxon>
        <taxon>Lactobacillaceae</taxon>
        <taxon>Lactobacillus</taxon>
    </lineage>
</organism>
<dbReference type="EMBL" id="RXIA01000004">
    <property type="protein sequence ID" value="RVU71467.1"/>
    <property type="molecule type" value="Genomic_DNA"/>
</dbReference>
<keyword evidence="1" id="KW-1133">Transmembrane helix</keyword>
<dbReference type="Proteomes" id="UP000288291">
    <property type="component" value="Unassembled WGS sequence"/>
</dbReference>
<feature type="transmembrane region" description="Helical" evidence="1">
    <location>
        <begin position="155"/>
        <end position="180"/>
    </location>
</feature>
<protein>
    <submittedName>
        <fullName evidence="2">Uncharacterized protein</fullName>
    </submittedName>
</protein>
<reference evidence="2 3" key="1">
    <citation type="submission" date="2018-12" db="EMBL/GenBank/DDBJ databases">
        <authorList>
            <person name="Meng J."/>
        </authorList>
    </citation>
    <scope>NUCLEOTIDE SEQUENCE [LARGE SCALE GENOMIC DNA]</scope>
    <source>
        <strain evidence="2 3">HT111-2</strain>
    </source>
</reference>
<name>A0A437SXD5_9LACO</name>
<comment type="caution">
    <text evidence="2">The sequence shown here is derived from an EMBL/GenBank/DDBJ whole genome shotgun (WGS) entry which is preliminary data.</text>
</comment>
<keyword evidence="1" id="KW-0812">Transmembrane</keyword>
<keyword evidence="1" id="KW-0472">Membrane</keyword>
<evidence type="ECO:0000313" key="2">
    <source>
        <dbReference type="EMBL" id="RVU71467.1"/>
    </source>
</evidence>
<feature type="transmembrane region" description="Helical" evidence="1">
    <location>
        <begin position="94"/>
        <end position="119"/>
    </location>
</feature>
<dbReference type="RefSeq" id="WP_103660607.1">
    <property type="nucleotide sequence ID" value="NZ_ML136873.1"/>
</dbReference>
<feature type="transmembrane region" description="Helical" evidence="1">
    <location>
        <begin position="186"/>
        <end position="206"/>
    </location>
</feature>
<gene>
    <name evidence="2" type="ORF">EJK17_01840</name>
</gene>
<proteinExistence type="predicted"/>
<keyword evidence="3" id="KW-1185">Reference proteome</keyword>
<evidence type="ECO:0000313" key="3">
    <source>
        <dbReference type="Proteomes" id="UP000288291"/>
    </source>
</evidence>
<feature type="transmembrane region" description="Helical" evidence="1">
    <location>
        <begin position="63"/>
        <end position="82"/>
    </location>
</feature>
<feature type="transmembrane region" description="Helical" evidence="1">
    <location>
        <begin position="20"/>
        <end position="38"/>
    </location>
</feature>
<dbReference type="AlphaFoldDB" id="A0A437SXD5"/>
<feature type="transmembrane region" description="Helical" evidence="1">
    <location>
        <begin position="125"/>
        <end position="143"/>
    </location>
</feature>